<comment type="caution">
    <text evidence="10">The sequence shown here is derived from an EMBL/GenBank/DDBJ whole genome shotgun (WGS) entry which is preliminary data.</text>
</comment>
<feature type="transmembrane region" description="Helical" evidence="7">
    <location>
        <begin position="44"/>
        <end position="68"/>
    </location>
</feature>
<keyword evidence="11" id="KW-1185">Reference proteome</keyword>
<dbReference type="RefSeq" id="WP_253331911.1">
    <property type="nucleotide sequence ID" value="NZ_JAMYXC010000146.1"/>
</dbReference>
<evidence type="ECO:0000256" key="4">
    <source>
        <dbReference type="ARBA" id="ARBA00022692"/>
    </source>
</evidence>
<evidence type="ECO:0000313" key="11">
    <source>
        <dbReference type="Proteomes" id="UP001139477"/>
    </source>
</evidence>
<dbReference type="GO" id="GO:0044874">
    <property type="term" value="P:lipoprotein localization to outer membrane"/>
    <property type="evidence" value="ECO:0007669"/>
    <property type="project" value="TreeGrafter"/>
</dbReference>
<dbReference type="GO" id="GO:0098797">
    <property type="term" value="C:plasma membrane protein complex"/>
    <property type="evidence" value="ECO:0007669"/>
    <property type="project" value="TreeGrafter"/>
</dbReference>
<dbReference type="Pfam" id="PF12704">
    <property type="entry name" value="MacB_PCD"/>
    <property type="match status" value="1"/>
</dbReference>
<evidence type="ECO:0000256" key="3">
    <source>
        <dbReference type="ARBA" id="ARBA00022475"/>
    </source>
</evidence>
<dbReference type="EMBL" id="JAMYXC010000146">
    <property type="protein sequence ID" value="MCP1168808.1"/>
    <property type="molecule type" value="Genomic_DNA"/>
</dbReference>
<keyword evidence="6 7" id="KW-0472">Membrane</keyword>
<organism evidence="10 11">
    <name type="scientific">Limimaricola litoreus</name>
    <dbReference type="NCBI Taxonomy" id="2955316"/>
    <lineage>
        <taxon>Bacteria</taxon>
        <taxon>Pseudomonadati</taxon>
        <taxon>Pseudomonadota</taxon>
        <taxon>Alphaproteobacteria</taxon>
        <taxon>Rhodobacterales</taxon>
        <taxon>Paracoccaceae</taxon>
        <taxon>Limimaricola</taxon>
    </lineage>
</organism>
<evidence type="ECO:0000313" key="10">
    <source>
        <dbReference type="EMBL" id="MCP1168808.1"/>
    </source>
</evidence>
<evidence type="ECO:0000256" key="6">
    <source>
        <dbReference type="ARBA" id="ARBA00023136"/>
    </source>
</evidence>
<dbReference type="InterPro" id="IPR003838">
    <property type="entry name" value="ABC3_permease_C"/>
</dbReference>
<accession>A0A9X2JNU5</accession>
<comment type="subcellular location">
    <subcellularLocation>
        <location evidence="1">Cell membrane</location>
        <topology evidence="1">Multi-pass membrane protein</topology>
    </subcellularLocation>
</comment>
<feature type="transmembrane region" description="Helical" evidence="7">
    <location>
        <begin position="320"/>
        <end position="344"/>
    </location>
</feature>
<evidence type="ECO:0000256" key="2">
    <source>
        <dbReference type="ARBA" id="ARBA00005236"/>
    </source>
</evidence>
<reference evidence="10" key="1">
    <citation type="submission" date="2022-06" db="EMBL/GenBank/DDBJ databases">
        <title>Limimaricola sediminis sp. nov., isolated from an intertidal sediment.</title>
        <authorList>
            <person name="Shao X."/>
        </authorList>
    </citation>
    <scope>NUCLEOTIDE SEQUENCE</scope>
    <source>
        <strain evidence="10">ASW11-118</strain>
    </source>
</reference>
<keyword evidence="3" id="KW-1003">Cell membrane</keyword>
<name>A0A9X2JNU5_9RHOB</name>
<feature type="transmembrane region" description="Helical" evidence="7">
    <location>
        <begin position="364"/>
        <end position="385"/>
    </location>
</feature>
<dbReference type="AlphaFoldDB" id="A0A9X2JNU5"/>
<protein>
    <submittedName>
        <fullName evidence="10">ABC transporter permease</fullName>
    </submittedName>
</protein>
<feature type="domain" description="MacB-like periplasmic core" evidence="9">
    <location>
        <begin position="49"/>
        <end position="229"/>
    </location>
</feature>
<keyword evidence="4 7" id="KW-0812">Transmembrane</keyword>
<evidence type="ECO:0000256" key="1">
    <source>
        <dbReference type="ARBA" id="ARBA00004651"/>
    </source>
</evidence>
<dbReference type="InterPro" id="IPR025857">
    <property type="entry name" value="MacB_PCD"/>
</dbReference>
<evidence type="ECO:0000259" key="8">
    <source>
        <dbReference type="Pfam" id="PF02687"/>
    </source>
</evidence>
<dbReference type="Proteomes" id="UP001139477">
    <property type="component" value="Unassembled WGS sequence"/>
</dbReference>
<dbReference type="Pfam" id="PF02687">
    <property type="entry name" value="FtsX"/>
    <property type="match status" value="1"/>
</dbReference>
<dbReference type="PANTHER" id="PTHR30489">
    <property type="entry name" value="LIPOPROTEIN-RELEASING SYSTEM TRANSMEMBRANE PROTEIN LOLE"/>
    <property type="match status" value="1"/>
</dbReference>
<proteinExistence type="inferred from homology"/>
<dbReference type="InterPro" id="IPR051447">
    <property type="entry name" value="Lipoprotein-release_system"/>
</dbReference>
<feature type="domain" description="ABC3 transporter permease C-terminal" evidence="8">
    <location>
        <begin position="275"/>
        <end position="388"/>
    </location>
</feature>
<comment type="similarity">
    <text evidence="2">Belongs to the ABC-4 integral membrane protein family. LolC/E subfamily.</text>
</comment>
<evidence type="ECO:0000256" key="5">
    <source>
        <dbReference type="ARBA" id="ARBA00022989"/>
    </source>
</evidence>
<feature type="non-terminal residue" evidence="10">
    <location>
        <position position="1"/>
    </location>
</feature>
<keyword evidence="5 7" id="KW-1133">Transmembrane helix</keyword>
<evidence type="ECO:0000256" key="7">
    <source>
        <dbReference type="SAM" id="Phobius"/>
    </source>
</evidence>
<dbReference type="PANTHER" id="PTHR30489:SF0">
    <property type="entry name" value="LIPOPROTEIN-RELEASING SYSTEM TRANSMEMBRANE PROTEIN LOLE"/>
    <property type="match status" value="1"/>
</dbReference>
<feature type="transmembrane region" description="Helical" evidence="7">
    <location>
        <begin position="275"/>
        <end position="293"/>
    </location>
</feature>
<sequence length="402" mass="43242">AARLDPAVAMAPAPRFEHGPFDRLIGALRLSQPAMMILRGLLRWPLRAAMTTLGLAFGVAILVASTFLTDSLDEVIDTAFFRANRQHATLILANEAPIGVALAARDLPGVLAVEPQFDLSVTLRHGPRSKRLAITARPPGGDLARALDAQGRVVEIPRTGLLLSRHLADQLGVERGDSLRVEVEQDRGHGFDEIVTAVTTQYLGLGAYMDLDALAARLDEAPRATALHLALDPAELPGFHAAIKTLPEIASSVLLTEIRDSFRGTISENIRRNTILFLTISVLITSGVAYNGARIQLSERARELASLRILGFMRIEASSILLGETAVLALLAQPVGWAIGAWISSAMVAGFDSDLYRIPLVLKAANFATASLVTLAVTLASALLVRRRFDRADIVAVLKTRE</sequence>
<evidence type="ECO:0000259" key="9">
    <source>
        <dbReference type="Pfam" id="PF12704"/>
    </source>
</evidence>
<gene>
    <name evidence="10" type="ORF">NHG85_09775</name>
</gene>